<protein>
    <submittedName>
        <fullName evidence="2">Uncharacterized protein</fullName>
    </submittedName>
</protein>
<evidence type="ECO:0000313" key="2">
    <source>
        <dbReference type="EMBL" id="KAF2666558.1"/>
    </source>
</evidence>
<keyword evidence="3" id="KW-1185">Reference proteome</keyword>
<feature type="region of interest" description="Disordered" evidence="1">
    <location>
        <begin position="216"/>
        <end position="274"/>
    </location>
</feature>
<feature type="region of interest" description="Disordered" evidence="1">
    <location>
        <begin position="44"/>
        <end position="95"/>
    </location>
</feature>
<feature type="compositionally biased region" description="Polar residues" evidence="1">
    <location>
        <begin position="451"/>
        <end position="468"/>
    </location>
</feature>
<feature type="compositionally biased region" description="Low complexity" evidence="1">
    <location>
        <begin position="478"/>
        <end position="487"/>
    </location>
</feature>
<dbReference type="EMBL" id="MU004238">
    <property type="protein sequence ID" value="KAF2666558.1"/>
    <property type="molecule type" value="Genomic_DNA"/>
</dbReference>
<feature type="region of interest" description="Disordered" evidence="1">
    <location>
        <begin position="1"/>
        <end position="22"/>
    </location>
</feature>
<dbReference type="Proteomes" id="UP000799302">
    <property type="component" value="Unassembled WGS sequence"/>
</dbReference>
<evidence type="ECO:0000313" key="3">
    <source>
        <dbReference type="Proteomes" id="UP000799302"/>
    </source>
</evidence>
<feature type="compositionally biased region" description="Polar residues" evidence="1">
    <location>
        <begin position="544"/>
        <end position="563"/>
    </location>
</feature>
<feature type="region of interest" description="Disordered" evidence="1">
    <location>
        <begin position="703"/>
        <end position="868"/>
    </location>
</feature>
<reference evidence="2" key="1">
    <citation type="journal article" date="2020" name="Stud. Mycol.">
        <title>101 Dothideomycetes genomes: a test case for predicting lifestyles and emergence of pathogens.</title>
        <authorList>
            <person name="Haridas S."/>
            <person name="Albert R."/>
            <person name="Binder M."/>
            <person name="Bloem J."/>
            <person name="Labutti K."/>
            <person name="Salamov A."/>
            <person name="Andreopoulos B."/>
            <person name="Baker S."/>
            <person name="Barry K."/>
            <person name="Bills G."/>
            <person name="Bluhm B."/>
            <person name="Cannon C."/>
            <person name="Castanera R."/>
            <person name="Culley D."/>
            <person name="Daum C."/>
            <person name="Ezra D."/>
            <person name="Gonzalez J."/>
            <person name="Henrissat B."/>
            <person name="Kuo A."/>
            <person name="Liang C."/>
            <person name="Lipzen A."/>
            <person name="Lutzoni F."/>
            <person name="Magnuson J."/>
            <person name="Mondo S."/>
            <person name="Nolan M."/>
            <person name="Ohm R."/>
            <person name="Pangilinan J."/>
            <person name="Park H.-J."/>
            <person name="Ramirez L."/>
            <person name="Alfaro M."/>
            <person name="Sun H."/>
            <person name="Tritt A."/>
            <person name="Yoshinaga Y."/>
            <person name="Zwiers L.-H."/>
            <person name="Turgeon B."/>
            <person name="Goodwin S."/>
            <person name="Spatafora J."/>
            <person name="Crous P."/>
            <person name="Grigoriev I."/>
        </authorList>
    </citation>
    <scope>NUCLEOTIDE SEQUENCE</scope>
    <source>
        <strain evidence="2">CBS 115976</strain>
    </source>
</reference>
<feature type="compositionally biased region" description="Polar residues" evidence="1">
    <location>
        <begin position="226"/>
        <end position="249"/>
    </location>
</feature>
<dbReference type="AlphaFoldDB" id="A0A6A6U5Z5"/>
<feature type="region of interest" description="Disordered" evidence="1">
    <location>
        <begin position="412"/>
        <end position="501"/>
    </location>
</feature>
<feature type="compositionally biased region" description="Polar residues" evidence="1">
    <location>
        <begin position="81"/>
        <end position="90"/>
    </location>
</feature>
<feature type="compositionally biased region" description="Basic and acidic residues" evidence="1">
    <location>
        <begin position="440"/>
        <end position="449"/>
    </location>
</feature>
<feature type="compositionally biased region" description="Basic and acidic residues" evidence="1">
    <location>
        <begin position="56"/>
        <end position="79"/>
    </location>
</feature>
<evidence type="ECO:0000256" key="1">
    <source>
        <dbReference type="SAM" id="MobiDB-lite"/>
    </source>
</evidence>
<gene>
    <name evidence="2" type="ORF">BT63DRAFT_311488</name>
</gene>
<sequence length="868" mass="92966">MNRAATSSQAPPRLGPIGQDIKFDSGSSSLVGDFSSLRFDDRGSFKLSFDTTDGNFGRRDVSAGSEREKNSSRVPDRRQSKSAAGETTTKLPDAPSVALPKFVESHDASKGFLDTWLLNDVQTGGAEKENRRESLLAIGERAKSNAIPQAKTPIASLFLKLETPIASQFAGRTPLGDQSTNPKVKSLDVTTHRYSIMPMSTGLNGHPVTTDLLVNGKRKTDDDEPSSPSKRASTARNSVLSPAVTSQVKPSPEPELGAFPRPPSIRKSLDVNHDNIARTTSTASKRLSLDPGFNAPSRNLSLASKRMSMGSGMSDIQDDSSYRSSIGSKRFSLGSNVAPAEAQQVQYQRPIIAPKIVDSDTASNASSSPTAASSVSSKKFEIKSVNLLTPVTLTSADKQAAVVSNTISRINSNSISAPTSAPRSNDVRRVVTDSSQHRQLRGDTDERSPSRRLSQPAIRNSYISSRSVSPAPANLSRTPTPDLADGPGPAPRPRRPSSRLSDRMSWLKELEDANAKQTGRDFVFRKLEGGVAAKLAAFEHKSSDVSGTSTPAIGVSRRNSVNRTGPAVAHNGITRQTSTADLYSIEGRTRRTSDTPGVIAVDAGFKKKLEGVTGHLAKKVERGEEVPESSKGVRGPAALAAARKKVPQEVLDLIMLAGVDPEVAINEYLQHGTYGKTGEWDHEEILRQIGDMAEDKKEKLDMAKKESKVETEKKEAKTEAAIETKKIEDAPVTKEIKANAPVSEKEQDANAEPTKDETPSKVVEVEKTKEVVPKIDSPVSIPVETASQETKAADPQAEKPKEVVETPETAAKPSQPDQTTSAESKEASKSNGIVTSSANKSSEPTVSQTQTEASQEEFNAASLPAFGH</sequence>
<proteinExistence type="predicted"/>
<feature type="compositionally biased region" description="Polar residues" evidence="1">
    <location>
        <begin position="1"/>
        <end position="10"/>
    </location>
</feature>
<name>A0A6A6U5Z5_9PEZI</name>
<accession>A0A6A6U5Z5</accession>
<feature type="region of interest" description="Disordered" evidence="1">
    <location>
        <begin position="280"/>
        <end position="299"/>
    </location>
</feature>
<feature type="compositionally biased region" description="Basic and acidic residues" evidence="1">
    <location>
        <begin position="703"/>
        <end position="773"/>
    </location>
</feature>
<feature type="region of interest" description="Disordered" evidence="1">
    <location>
        <begin position="543"/>
        <end position="568"/>
    </location>
</feature>
<organism evidence="2 3">
    <name type="scientific">Microthyrium microscopicum</name>
    <dbReference type="NCBI Taxonomy" id="703497"/>
    <lineage>
        <taxon>Eukaryota</taxon>
        <taxon>Fungi</taxon>
        <taxon>Dikarya</taxon>
        <taxon>Ascomycota</taxon>
        <taxon>Pezizomycotina</taxon>
        <taxon>Dothideomycetes</taxon>
        <taxon>Dothideomycetes incertae sedis</taxon>
        <taxon>Microthyriales</taxon>
        <taxon>Microthyriaceae</taxon>
        <taxon>Microthyrium</taxon>
    </lineage>
</organism>
<feature type="compositionally biased region" description="Polar residues" evidence="1">
    <location>
        <begin position="829"/>
        <end position="857"/>
    </location>
</feature>